<evidence type="ECO:0000256" key="5">
    <source>
        <dbReference type="ARBA" id="ARBA00022989"/>
    </source>
</evidence>
<dbReference type="InterPro" id="IPR052031">
    <property type="entry name" value="Membrane_Transporter-Flippase"/>
</dbReference>
<dbReference type="RefSeq" id="WP_050672637.1">
    <property type="nucleotide sequence ID" value="NZ_CVRL01000008.1"/>
</dbReference>
<accession>A0A0H5CY34</accession>
<feature type="transmembrane region" description="Helical" evidence="7">
    <location>
        <begin position="392"/>
        <end position="411"/>
    </location>
</feature>
<dbReference type="Proteomes" id="UP000043764">
    <property type="component" value="Unassembled WGS sequence"/>
</dbReference>
<protein>
    <submittedName>
        <fullName evidence="8">Multidrug export protein MepA</fullName>
    </submittedName>
</protein>
<evidence type="ECO:0000256" key="3">
    <source>
        <dbReference type="ARBA" id="ARBA00022475"/>
    </source>
</evidence>
<keyword evidence="9" id="KW-1185">Reference proteome</keyword>
<feature type="transmembrane region" description="Helical" evidence="7">
    <location>
        <begin position="163"/>
        <end position="185"/>
    </location>
</feature>
<feature type="transmembrane region" description="Helical" evidence="7">
    <location>
        <begin position="321"/>
        <end position="339"/>
    </location>
</feature>
<keyword evidence="2" id="KW-0813">Transport</keyword>
<comment type="subcellular location">
    <subcellularLocation>
        <location evidence="1">Cell inner membrane</location>
        <topology evidence="1">Multi-pass membrane protein</topology>
    </subcellularLocation>
</comment>
<dbReference type="NCBIfam" id="TIGR00797">
    <property type="entry name" value="matE"/>
    <property type="match status" value="1"/>
</dbReference>
<keyword evidence="5 7" id="KW-1133">Transmembrane helix</keyword>
<reference evidence="9" key="1">
    <citation type="submission" date="2015-05" db="EMBL/GenBank/DDBJ databases">
        <authorList>
            <person name="Rodrigo-Torres Lidia"/>
            <person name="Arahal R.David."/>
        </authorList>
    </citation>
    <scope>NUCLEOTIDE SEQUENCE [LARGE SCALE GENOMIC DNA]</scope>
    <source>
        <strain evidence="9">CECT 7321</strain>
    </source>
</reference>
<evidence type="ECO:0000256" key="4">
    <source>
        <dbReference type="ARBA" id="ARBA00022692"/>
    </source>
</evidence>
<feature type="transmembrane region" description="Helical" evidence="7">
    <location>
        <begin position="359"/>
        <end position="380"/>
    </location>
</feature>
<proteinExistence type="predicted"/>
<feature type="transmembrane region" description="Helical" evidence="7">
    <location>
        <begin position="96"/>
        <end position="118"/>
    </location>
</feature>
<feature type="transmembrane region" description="Helical" evidence="7">
    <location>
        <begin position="12"/>
        <end position="33"/>
    </location>
</feature>
<name>A0A0H5CY34_9RHOB</name>
<dbReference type="GO" id="GO:0005886">
    <property type="term" value="C:plasma membrane"/>
    <property type="evidence" value="ECO:0007669"/>
    <property type="project" value="UniProtKB-SubCell"/>
</dbReference>
<feature type="transmembrane region" description="Helical" evidence="7">
    <location>
        <begin position="138"/>
        <end position="156"/>
    </location>
</feature>
<keyword evidence="4 7" id="KW-0812">Transmembrane</keyword>
<evidence type="ECO:0000256" key="1">
    <source>
        <dbReference type="ARBA" id="ARBA00004429"/>
    </source>
</evidence>
<gene>
    <name evidence="8" type="primary">mepA_1</name>
    <name evidence="8" type="ORF">NIT7321_00774</name>
</gene>
<evidence type="ECO:0000313" key="8">
    <source>
        <dbReference type="EMBL" id="CRL09937.1"/>
    </source>
</evidence>
<dbReference type="AlphaFoldDB" id="A0A0H5CY34"/>
<dbReference type="InterPro" id="IPR002528">
    <property type="entry name" value="MATE_fam"/>
</dbReference>
<dbReference type="GO" id="GO:0015297">
    <property type="term" value="F:antiporter activity"/>
    <property type="evidence" value="ECO:0007669"/>
    <property type="project" value="InterPro"/>
</dbReference>
<evidence type="ECO:0000313" key="9">
    <source>
        <dbReference type="Proteomes" id="UP000043764"/>
    </source>
</evidence>
<dbReference type="PIRSF" id="PIRSF006603">
    <property type="entry name" value="DinF"/>
    <property type="match status" value="1"/>
</dbReference>
<dbReference type="STRING" id="481446.NIT7645_00521"/>
<sequence length="447" mass="46188">MASKDLTQGPVWRALAAVSAPMSLGILGVLSVGLADAYFLGQLGEAPLAAVGYIYPITTAVTSLSIGLSAGANAAISQSIGRDDSEAETNRLSVHAILLGVALAMVIAVLFALGAGWIFGLMGASDDVLAEAKSYVPFWALSFPFLVGTALLNSVFRAHGDGATSAIVMSIAAALNIMLDPVLIYGLGPIPEMSTAGAAQATAIARSVTLVGAYIYAVKKGVLWWPEDLFCDLAKSVREVIRVGLPAAFSNAINPAGMALVTAAAAMLGDTVVAGLGAAQRVQSVSIVPLLALSAGIGPVVGQNWGAEREDRAREAVRQSWMFCAAYGVLVAVLLTLFADPIAGFIASDSEAAGYTARYLEIVSWSFLGYGILVTANAAMNARSKAVWSMGLSLFRIFAVYVPVAWIGVWMVGYSGILAAAVLANFSAVAGAFWACRRTGLWGKIAG</sequence>
<keyword evidence="6 7" id="KW-0472">Membrane</keyword>
<dbReference type="InterPro" id="IPR048279">
    <property type="entry name" value="MdtK-like"/>
</dbReference>
<evidence type="ECO:0000256" key="2">
    <source>
        <dbReference type="ARBA" id="ARBA00022448"/>
    </source>
</evidence>
<feature type="transmembrane region" description="Helical" evidence="7">
    <location>
        <begin position="417"/>
        <end position="436"/>
    </location>
</feature>
<organism evidence="8 9">
    <name type="scientific">Phaeobacter italicus</name>
    <dbReference type="NCBI Taxonomy" id="481446"/>
    <lineage>
        <taxon>Bacteria</taxon>
        <taxon>Pseudomonadati</taxon>
        <taxon>Pseudomonadota</taxon>
        <taxon>Alphaproteobacteria</taxon>
        <taxon>Rhodobacterales</taxon>
        <taxon>Roseobacteraceae</taxon>
        <taxon>Phaeobacter</taxon>
    </lineage>
</organism>
<dbReference type="EMBL" id="CVRL01000008">
    <property type="protein sequence ID" value="CRL09937.1"/>
    <property type="molecule type" value="Genomic_DNA"/>
</dbReference>
<dbReference type="Pfam" id="PF01554">
    <property type="entry name" value="MatE"/>
    <property type="match status" value="2"/>
</dbReference>
<dbReference type="PANTHER" id="PTHR43549">
    <property type="entry name" value="MULTIDRUG RESISTANCE PROTEIN YPNP-RELATED"/>
    <property type="match status" value="1"/>
</dbReference>
<evidence type="ECO:0000256" key="6">
    <source>
        <dbReference type="ARBA" id="ARBA00023136"/>
    </source>
</evidence>
<dbReference type="GO" id="GO:0042910">
    <property type="term" value="F:xenobiotic transmembrane transporter activity"/>
    <property type="evidence" value="ECO:0007669"/>
    <property type="project" value="InterPro"/>
</dbReference>
<dbReference type="PANTHER" id="PTHR43549:SF3">
    <property type="entry name" value="MULTIDRUG RESISTANCE PROTEIN YPNP-RELATED"/>
    <property type="match status" value="1"/>
</dbReference>
<feature type="transmembrane region" description="Helical" evidence="7">
    <location>
        <begin position="53"/>
        <end position="76"/>
    </location>
</feature>
<evidence type="ECO:0000256" key="7">
    <source>
        <dbReference type="SAM" id="Phobius"/>
    </source>
</evidence>
<feature type="transmembrane region" description="Helical" evidence="7">
    <location>
        <begin position="197"/>
        <end position="217"/>
    </location>
</feature>
<keyword evidence="3" id="KW-1003">Cell membrane</keyword>